<proteinExistence type="predicted"/>
<dbReference type="HOGENOM" id="CLU_1599400_0_0_10"/>
<dbReference type="eggNOG" id="COG3023">
    <property type="taxonomic scope" value="Bacteria"/>
</dbReference>
<dbReference type="InterPro" id="IPR036505">
    <property type="entry name" value="Amidase/PGRP_sf"/>
</dbReference>
<gene>
    <name evidence="2" type="ORF">BACCOPRO_00883</name>
</gene>
<name>S0F5E1_9BACT</name>
<evidence type="ECO:0000313" key="2">
    <source>
        <dbReference type="EMBL" id="EEF75394.1"/>
    </source>
</evidence>
<evidence type="ECO:0000313" key="3">
    <source>
        <dbReference type="Proteomes" id="UP000014073"/>
    </source>
</evidence>
<dbReference type="Gene3D" id="3.40.80.10">
    <property type="entry name" value="Peptidoglycan recognition protein-like"/>
    <property type="match status" value="1"/>
</dbReference>
<dbReference type="InterPro" id="IPR002502">
    <property type="entry name" value="Amidase_domain"/>
</dbReference>
<sequence>MRQIAQIGAHAKGFNANSIGIAYEGGLDPDGNPADTRTAEQRTALITLLKQLHERFPEARICGHRDLSPDLNGNGRIEPAEYIKQCPCFNAAQEYAYITAYNGHKPQQTPPNLAHLAEPFSDQLPLSPNQNRKPMKKILSGIWKACKFIAKLVPWILSLRDQSSHR</sequence>
<organism evidence="2 3">
    <name type="scientific">Phocaeicola coprophilus DSM 18228 = JCM 13818</name>
    <dbReference type="NCBI Taxonomy" id="547042"/>
    <lineage>
        <taxon>Bacteria</taxon>
        <taxon>Pseudomonadati</taxon>
        <taxon>Bacteroidota</taxon>
        <taxon>Bacteroidia</taxon>
        <taxon>Bacteroidales</taxon>
        <taxon>Bacteroidaceae</taxon>
        <taxon>Phocaeicola</taxon>
    </lineage>
</organism>
<dbReference type="Pfam" id="PF01510">
    <property type="entry name" value="Amidase_2"/>
    <property type="match status" value="1"/>
</dbReference>
<protein>
    <recommendedName>
        <fullName evidence="1">N-acetylmuramoyl-L-alanine amidase domain-containing protein</fullName>
    </recommendedName>
</protein>
<dbReference type="EMBL" id="ACBW01000068">
    <property type="protein sequence ID" value="EEF75394.1"/>
    <property type="molecule type" value="Genomic_DNA"/>
</dbReference>
<feature type="domain" description="N-acetylmuramoyl-L-alanine amidase" evidence="1">
    <location>
        <begin position="6"/>
        <end position="67"/>
    </location>
</feature>
<dbReference type="GO" id="GO:0009253">
    <property type="term" value="P:peptidoglycan catabolic process"/>
    <property type="evidence" value="ECO:0007669"/>
    <property type="project" value="InterPro"/>
</dbReference>
<keyword evidence="3" id="KW-1185">Reference proteome</keyword>
<reference evidence="2 3" key="1">
    <citation type="submission" date="2008-12" db="EMBL/GenBank/DDBJ databases">
        <authorList>
            <person name="Fulton L."/>
            <person name="Clifton S."/>
            <person name="Fulton B."/>
            <person name="Xu J."/>
            <person name="Minx P."/>
            <person name="Pepin K.H."/>
            <person name="Johnson M."/>
            <person name="Bhonagiri V."/>
            <person name="Nash W.E."/>
            <person name="Mardis E.R."/>
            <person name="Wilson R.K."/>
        </authorList>
    </citation>
    <scope>NUCLEOTIDE SEQUENCE [LARGE SCALE GENOMIC DNA]</scope>
    <source>
        <strain evidence="2 3">DSM 18228</strain>
    </source>
</reference>
<dbReference type="InterPro" id="IPR018247">
    <property type="entry name" value="EF_Hand_1_Ca_BS"/>
</dbReference>
<dbReference type="SUPFAM" id="SSF55846">
    <property type="entry name" value="N-acetylmuramoyl-L-alanine amidase-like"/>
    <property type="match status" value="1"/>
</dbReference>
<dbReference type="PROSITE" id="PS00018">
    <property type="entry name" value="EF_HAND_1"/>
    <property type="match status" value="1"/>
</dbReference>
<dbReference type="STRING" id="547042.BACCOPRO_00883"/>
<evidence type="ECO:0000259" key="1">
    <source>
        <dbReference type="Pfam" id="PF01510"/>
    </source>
</evidence>
<accession>S0F5E1</accession>
<dbReference type="Proteomes" id="UP000014073">
    <property type="component" value="Unassembled WGS sequence"/>
</dbReference>
<dbReference type="AlphaFoldDB" id="S0F5E1"/>
<dbReference type="GO" id="GO:0008745">
    <property type="term" value="F:N-acetylmuramoyl-L-alanine amidase activity"/>
    <property type="evidence" value="ECO:0007669"/>
    <property type="project" value="InterPro"/>
</dbReference>
<dbReference type="CDD" id="cd06583">
    <property type="entry name" value="PGRP"/>
    <property type="match status" value="1"/>
</dbReference>
<comment type="caution">
    <text evidence="2">The sequence shown here is derived from an EMBL/GenBank/DDBJ whole genome shotgun (WGS) entry which is preliminary data.</text>
</comment>